<dbReference type="GO" id="GO:0046872">
    <property type="term" value="F:metal ion binding"/>
    <property type="evidence" value="ECO:0007669"/>
    <property type="project" value="UniProtKB-KW"/>
</dbReference>
<evidence type="ECO:0000256" key="10">
    <source>
        <dbReference type="ARBA" id="ARBA00022723"/>
    </source>
</evidence>
<keyword evidence="16" id="KW-0256">Endoplasmic reticulum</keyword>
<dbReference type="GO" id="GO:0004582">
    <property type="term" value="F:dolichyl-phosphate beta-D-mannosyltransferase activity"/>
    <property type="evidence" value="ECO:0007669"/>
    <property type="project" value="UniProtKB-UniRule"/>
</dbReference>
<keyword evidence="7 16" id="KW-0328">Glycosyltransferase</keyword>
<comment type="catalytic activity">
    <reaction evidence="16">
        <text>a di-trans,poly-cis-dolichyl phosphate + GDP-alpha-D-mannose = a di-trans,poly-cis-dolichyl beta-D-mannosyl phosphate + GDP</text>
        <dbReference type="Rhea" id="RHEA:21184"/>
        <dbReference type="Rhea" id="RHEA-COMP:19498"/>
        <dbReference type="Rhea" id="RHEA-COMP:19501"/>
        <dbReference type="ChEBI" id="CHEBI:57527"/>
        <dbReference type="ChEBI" id="CHEBI:57683"/>
        <dbReference type="ChEBI" id="CHEBI:58189"/>
        <dbReference type="ChEBI" id="CHEBI:58211"/>
    </reaction>
</comment>
<evidence type="ECO:0000256" key="18">
    <source>
        <dbReference type="SAM" id="Phobius"/>
    </source>
</evidence>
<dbReference type="STRING" id="269621.A0A238FAV3"/>
<comment type="similarity">
    <text evidence="6 16">Belongs to the glycosyltransferase 2 family.</text>
</comment>
<dbReference type="OrthoDB" id="2603at2759"/>
<evidence type="ECO:0000256" key="15">
    <source>
        <dbReference type="ARBA" id="ARBA00053724"/>
    </source>
</evidence>
<dbReference type="CDD" id="cd06442">
    <property type="entry name" value="DPM1_like"/>
    <property type="match status" value="1"/>
</dbReference>
<keyword evidence="12 18" id="KW-1133">Transmembrane helix</keyword>
<dbReference type="GO" id="GO:0035269">
    <property type="term" value="P:protein O-linked glycosylation via mannose"/>
    <property type="evidence" value="ECO:0007669"/>
    <property type="project" value="TreeGrafter"/>
</dbReference>
<keyword evidence="11" id="KW-0460">Magnesium</keyword>
<dbReference type="GO" id="GO:0006506">
    <property type="term" value="P:GPI anchor biosynthetic process"/>
    <property type="evidence" value="ECO:0007669"/>
    <property type="project" value="TreeGrafter"/>
</dbReference>
<comment type="pathway">
    <text evidence="5 16">Protein modification; protein glycosylation.</text>
</comment>
<evidence type="ECO:0000256" key="6">
    <source>
        <dbReference type="ARBA" id="ARBA00006739"/>
    </source>
</evidence>
<comment type="subunit">
    <text evidence="16">Component of the dolichol-phosphate mannose (DPM) synthase complex.</text>
</comment>
<organism evidence="20 21">
    <name type="scientific">Microbotryum intermedium</name>
    <dbReference type="NCBI Taxonomy" id="269621"/>
    <lineage>
        <taxon>Eukaryota</taxon>
        <taxon>Fungi</taxon>
        <taxon>Dikarya</taxon>
        <taxon>Basidiomycota</taxon>
        <taxon>Pucciniomycotina</taxon>
        <taxon>Microbotryomycetes</taxon>
        <taxon>Microbotryales</taxon>
        <taxon>Microbotryaceae</taxon>
        <taxon>Microbotryum</taxon>
    </lineage>
</organism>
<sequence length="368" mass="40292">MLRLRLRFGRRTVHVALPIFAVVLVLSYWTLAPSSRGLYDPRTSAVHQPLPQPPEVLITSSIIVPAYRERANLRPLTERIFQAVRDKTSTELVVVDDNSGDGTEAEIAKLRKEGYNVELLIRPEEKGLSSAVLRGFEIARGSSFVVMDADLQHPPETIQPLLDSLSDETPIALATRYGNGVSMSKGWPVYRRVISWGARTLARPLTSASDPMTGFFAISQDHFLKSRPINSSGFKIALELMLKTPRARIAESPYSFGLRQTGTSKLSSKVIVRYVGQLLTLYAWKIGVMFHVLVGLGAASAVLGLEKAVGIVRRRKGTGPMLVGHMSSKRKPIYIPGGGGGSGLKGNSRQSGATRNLPPADRHGKRMM</sequence>
<dbReference type="GO" id="GO:0006488">
    <property type="term" value="P:dolichol-linked oligosaccharide biosynthetic process"/>
    <property type="evidence" value="ECO:0007669"/>
    <property type="project" value="TreeGrafter"/>
</dbReference>
<dbReference type="FunFam" id="3.90.550.10:FF:000119">
    <property type="entry name" value="Dolichol-phosphate mannosyltransferase subunit 1"/>
    <property type="match status" value="1"/>
</dbReference>
<keyword evidence="13 18" id="KW-0472">Membrane</keyword>
<dbReference type="UniPathway" id="UPA00378"/>
<dbReference type="PANTHER" id="PTHR43398:SF1">
    <property type="entry name" value="DOLICHOL-PHOSPHATE MANNOSYLTRANSFERASE SUBUNIT 1"/>
    <property type="match status" value="1"/>
</dbReference>
<dbReference type="Pfam" id="PF00535">
    <property type="entry name" value="Glycos_transf_2"/>
    <property type="match status" value="1"/>
</dbReference>
<evidence type="ECO:0000256" key="7">
    <source>
        <dbReference type="ARBA" id="ARBA00022676"/>
    </source>
</evidence>
<name>A0A238FAV3_9BASI</name>
<comment type="cofactor">
    <cofactor evidence="1">
        <name>Ca(2+)</name>
        <dbReference type="ChEBI" id="CHEBI:29108"/>
    </cofactor>
</comment>
<evidence type="ECO:0000256" key="17">
    <source>
        <dbReference type="SAM" id="MobiDB-lite"/>
    </source>
</evidence>
<comment type="function">
    <text evidence="15 16">Transfers mannose from GDP-mannose to dolichol monophosphate to form dolichol phosphate mannose (Dol-P-Man) which is the mannosyl donor in pathways leading to N-glycosylation, glycosyl phosphatidylinositol membrane anchoring, and O-mannosylation of proteins.</text>
</comment>
<dbReference type="InterPro" id="IPR039528">
    <property type="entry name" value="DPM1-like"/>
</dbReference>
<dbReference type="Proteomes" id="UP000198372">
    <property type="component" value="Unassembled WGS sequence"/>
</dbReference>
<feature type="region of interest" description="Disordered" evidence="17">
    <location>
        <begin position="337"/>
        <end position="368"/>
    </location>
</feature>
<protein>
    <recommendedName>
        <fullName evidence="16">Dolichol-phosphate mannosyltransferase subunit 1</fullName>
        <ecNumber evidence="16">2.4.1.83</ecNumber>
    </recommendedName>
</protein>
<dbReference type="InterPro" id="IPR029044">
    <property type="entry name" value="Nucleotide-diphossugar_trans"/>
</dbReference>
<keyword evidence="21" id="KW-1185">Reference proteome</keyword>
<evidence type="ECO:0000256" key="13">
    <source>
        <dbReference type="ARBA" id="ARBA00023136"/>
    </source>
</evidence>
<proteinExistence type="inferred from homology"/>
<reference evidence="21" key="1">
    <citation type="submission" date="2016-09" db="EMBL/GenBank/DDBJ databases">
        <authorList>
            <person name="Jeantristanb JTB J.-T."/>
            <person name="Ricardo R."/>
        </authorList>
    </citation>
    <scope>NUCLEOTIDE SEQUENCE [LARGE SCALE GENOMIC DNA]</scope>
</reference>
<evidence type="ECO:0000256" key="5">
    <source>
        <dbReference type="ARBA" id="ARBA00004922"/>
    </source>
</evidence>
<dbReference type="SUPFAM" id="SSF53448">
    <property type="entry name" value="Nucleotide-diphospho-sugar transferases"/>
    <property type="match status" value="1"/>
</dbReference>
<evidence type="ECO:0000256" key="16">
    <source>
        <dbReference type="RuleBase" id="RU365083"/>
    </source>
</evidence>
<evidence type="ECO:0000256" key="8">
    <source>
        <dbReference type="ARBA" id="ARBA00022679"/>
    </source>
</evidence>
<comment type="cofactor">
    <cofactor evidence="3">
        <name>Mg(2+)</name>
        <dbReference type="ChEBI" id="CHEBI:18420"/>
    </cofactor>
</comment>
<comment type="subcellular location">
    <subcellularLocation>
        <location evidence="4">Endomembrane system</location>
    </subcellularLocation>
    <subcellularLocation>
        <location evidence="16">Endoplasmic reticulum</location>
    </subcellularLocation>
</comment>
<dbReference type="Gene3D" id="3.90.550.10">
    <property type="entry name" value="Spore Coat Polysaccharide Biosynthesis Protein SpsA, Chain A"/>
    <property type="match status" value="1"/>
</dbReference>
<evidence type="ECO:0000313" key="21">
    <source>
        <dbReference type="Proteomes" id="UP000198372"/>
    </source>
</evidence>
<dbReference type="PANTHER" id="PTHR43398">
    <property type="entry name" value="DOLICHOL-PHOSPHATE MANNOSYLTRANSFERASE SUBUNIT 1"/>
    <property type="match status" value="1"/>
</dbReference>
<keyword evidence="10" id="KW-0479">Metal-binding</keyword>
<gene>
    <name evidence="20" type="ORF">BQ2448_1303</name>
</gene>
<evidence type="ECO:0000256" key="12">
    <source>
        <dbReference type="ARBA" id="ARBA00022989"/>
    </source>
</evidence>
<dbReference type="GO" id="GO:0005789">
    <property type="term" value="C:endoplasmic reticulum membrane"/>
    <property type="evidence" value="ECO:0007669"/>
    <property type="project" value="TreeGrafter"/>
</dbReference>
<dbReference type="AlphaFoldDB" id="A0A238FAV3"/>
<evidence type="ECO:0000256" key="2">
    <source>
        <dbReference type="ARBA" id="ARBA00001936"/>
    </source>
</evidence>
<feature type="transmembrane region" description="Helical" evidence="18">
    <location>
        <begin position="12"/>
        <end position="31"/>
    </location>
</feature>
<feature type="domain" description="Glycosyltransferase 2-like" evidence="19">
    <location>
        <begin position="61"/>
        <end position="223"/>
    </location>
</feature>
<evidence type="ECO:0000256" key="4">
    <source>
        <dbReference type="ARBA" id="ARBA00004308"/>
    </source>
</evidence>
<evidence type="ECO:0000256" key="1">
    <source>
        <dbReference type="ARBA" id="ARBA00001913"/>
    </source>
</evidence>
<accession>A0A238FAV3</accession>
<evidence type="ECO:0000256" key="11">
    <source>
        <dbReference type="ARBA" id="ARBA00022842"/>
    </source>
</evidence>
<evidence type="ECO:0000256" key="3">
    <source>
        <dbReference type="ARBA" id="ARBA00001946"/>
    </source>
</evidence>
<dbReference type="InterPro" id="IPR001173">
    <property type="entry name" value="Glyco_trans_2-like"/>
</dbReference>
<dbReference type="EMBL" id="FMSP01000005">
    <property type="protein sequence ID" value="SCV69909.1"/>
    <property type="molecule type" value="Genomic_DNA"/>
</dbReference>
<evidence type="ECO:0000313" key="20">
    <source>
        <dbReference type="EMBL" id="SCV69909.1"/>
    </source>
</evidence>
<keyword evidence="9 18" id="KW-0812">Transmembrane</keyword>
<evidence type="ECO:0000259" key="19">
    <source>
        <dbReference type="Pfam" id="PF00535"/>
    </source>
</evidence>
<keyword evidence="14" id="KW-0464">Manganese</keyword>
<dbReference type="EC" id="2.4.1.83" evidence="16"/>
<comment type="cofactor">
    <cofactor evidence="2">
        <name>Mn(2+)</name>
        <dbReference type="ChEBI" id="CHEBI:29035"/>
    </cofactor>
</comment>
<keyword evidence="8 16" id="KW-0808">Transferase</keyword>
<evidence type="ECO:0000256" key="9">
    <source>
        <dbReference type="ARBA" id="ARBA00022692"/>
    </source>
</evidence>
<evidence type="ECO:0000256" key="14">
    <source>
        <dbReference type="ARBA" id="ARBA00023211"/>
    </source>
</evidence>
<feature type="transmembrane region" description="Helical" evidence="18">
    <location>
        <begin position="282"/>
        <end position="305"/>
    </location>
</feature>